<dbReference type="PANTHER" id="PTHR23339">
    <property type="entry name" value="TYROSINE SPECIFIC PROTEIN PHOSPHATASE AND DUAL SPECIFICITY PROTEIN PHOSPHATASE"/>
    <property type="match status" value="1"/>
</dbReference>
<keyword evidence="8 20" id="KW-0378">Hydrolase</keyword>
<dbReference type="SUPFAM" id="SSF52799">
    <property type="entry name" value="(Phosphotyrosine protein) phosphatases II"/>
    <property type="match status" value="2"/>
</dbReference>
<dbReference type="CDD" id="cd14499">
    <property type="entry name" value="CDC14_C"/>
    <property type="match status" value="1"/>
</dbReference>
<dbReference type="GO" id="GO:0051301">
    <property type="term" value="P:cell division"/>
    <property type="evidence" value="ECO:0007669"/>
    <property type="project" value="UniProtKB-KW"/>
</dbReference>
<protein>
    <submittedName>
        <fullName evidence="20">Uncharacterized protein, isoform B</fullName>
        <ecNumber evidence="20">3.1.3.-</ecNumber>
        <ecNumber evidence="20">3.1.3.48</ecNumber>
    </submittedName>
</protein>
<dbReference type="GO" id="GO:0005813">
    <property type="term" value="C:centrosome"/>
    <property type="evidence" value="ECO:0007669"/>
    <property type="project" value="UniProtKB-SubCell"/>
</dbReference>
<feature type="compositionally biased region" description="Polar residues" evidence="17">
    <location>
        <begin position="492"/>
        <end position="513"/>
    </location>
</feature>
<dbReference type="OrthoDB" id="266663at2759"/>
<dbReference type="InterPro" id="IPR029260">
    <property type="entry name" value="DSPn"/>
</dbReference>
<feature type="domain" description="Tyrosine-protein phosphatase" evidence="18">
    <location>
        <begin position="183"/>
        <end position="341"/>
    </location>
</feature>
<evidence type="ECO:0000256" key="12">
    <source>
        <dbReference type="ARBA" id="ARBA00023273"/>
    </source>
</evidence>
<evidence type="ECO:0000256" key="15">
    <source>
        <dbReference type="ARBA" id="ARBA00047761"/>
    </source>
</evidence>
<evidence type="ECO:0000256" key="4">
    <source>
        <dbReference type="ARBA" id="ARBA00007315"/>
    </source>
</evidence>
<proteinExistence type="inferred from homology"/>
<dbReference type="CDD" id="cd17657">
    <property type="entry name" value="CDC14_N"/>
    <property type="match status" value="1"/>
</dbReference>
<name>A0A0N8NZG9_DROAN</name>
<keyword evidence="9" id="KW-0904">Protein phosphatase</keyword>
<keyword evidence="10" id="KW-0206">Cytoskeleton</keyword>
<keyword evidence="5" id="KW-0963">Cytoplasm</keyword>
<evidence type="ECO:0000256" key="11">
    <source>
        <dbReference type="ARBA" id="ARBA00023242"/>
    </source>
</evidence>
<evidence type="ECO:0000256" key="17">
    <source>
        <dbReference type="SAM" id="MobiDB-lite"/>
    </source>
</evidence>
<dbReference type="GO" id="GO:0060091">
    <property type="term" value="C:kinocilium"/>
    <property type="evidence" value="ECO:0007669"/>
    <property type="project" value="UniProtKB-SubCell"/>
</dbReference>
<dbReference type="InterPro" id="IPR050561">
    <property type="entry name" value="PTP"/>
</dbReference>
<dbReference type="InterPro" id="IPR000387">
    <property type="entry name" value="Tyr_Pase_dom"/>
</dbReference>
<evidence type="ECO:0000256" key="10">
    <source>
        <dbReference type="ARBA" id="ARBA00023212"/>
    </source>
</evidence>
<dbReference type="SMART" id="SM00195">
    <property type="entry name" value="DSPc"/>
    <property type="match status" value="1"/>
</dbReference>
<keyword evidence="21" id="KW-1185">Reference proteome</keyword>
<dbReference type="EMBL" id="CH902624">
    <property type="protein sequence ID" value="KPU74292.1"/>
    <property type="molecule type" value="Genomic_DNA"/>
</dbReference>
<dbReference type="GeneID" id="6505490"/>
<sequence length="693" mass="77588">MLDDDNSDLLVCASEMQEDRLYFVAFKKNIKPKNTTNTHYFSVDEEFIYENFYNDFGPLNICMLYRYCMKLNTKLNAKCHANKKIVHYTSMNPAKRLNAAYLIGSYAIIYLNKTPQEAYRPLVAGEIPAYTRFCDASYGPSSFKISLLDCLNAVHKGLQAGFFNFDDFDAEEYEYFERVENGDFNWIVPQKFIAFCGPHQKSKTLPNGYPCHAPERYFTYFRDNNVTTVIRLNAKVYHASSFENAGFDHKDLFFIDGSTPSDAILKKFLSICETTKGAIAVHCKAGLGRTGSLIGAYIMKHYGFTALEAIAWLRLCRPGSVIGHQQQWMEDKQSWLWSEGERMRRRTTLPILQHKYGINSLELKNKLAELATETAEHVDLLLTRVKGISQRVDTMHLNDHDTIDASIVDQTDEEISEQQQLERDERALYLQSGVEDPNSNISDDNDTDTVSAPAEQPISSSYTISTRRRKSPSAANRSTVIATSLRRLVSPVSNRSGLNSGPGLSQATDVTSCTEKKLRKPSASVFEAARHTIASTVRMTQTALEKKQAQTQGDKLNQIKALRRHHSRSVNVNSNSEQDSNLRHTRARSQPFRNNNNGVIASTLKAGQPTSSCLPTSTSVATLANNLNNNSGGSNGNTNSNSNGNSNNNNNNNISNSLNNYNNNNNNTTNILTSSGSSRTRSLAIYSKRFKPS</sequence>
<evidence type="ECO:0000256" key="6">
    <source>
        <dbReference type="ARBA" id="ARBA00022553"/>
    </source>
</evidence>
<feature type="compositionally biased region" description="Low complexity" evidence="17">
    <location>
        <begin position="625"/>
        <end position="679"/>
    </location>
</feature>
<dbReference type="InterPro" id="IPR016130">
    <property type="entry name" value="Tyr_Pase_AS"/>
</dbReference>
<dbReference type="FunFam" id="3.90.190.10:FF:000006">
    <property type="entry name" value="Dual specificity protein phosphatase CDC14B"/>
    <property type="match status" value="1"/>
</dbReference>
<evidence type="ECO:0000256" key="7">
    <source>
        <dbReference type="ARBA" id="ARBA00022618"/>
    </source>
</evidence>
<keyword evidence="12" id="KW-0966">Cell projection</keyword>
<comment type="catalytic activity">
    <reaction evidence="15">
        <text>O-phospho-L-seryl-[protein] + H2O = L-seryl-[protein] + phosphate</text>
        <dbReference type="Rhea" id="RHEA:20629"/>
        <dbReference type="Rhea" id="RHEA-COMP:9863"/>
        <dbReference type="Rhea" id="RHEA-COMP:11604"/>
        <dbReference type="ChEBI" id="CHEBI:15377"/>
        <dbReference type="ChEBI" id="CHEBI:29999"/>
        <dbReference type="ChEBI" id="CHEBI:43474"/>
        <dbReference type="ChEBI" id="CHEBI:83421"/>
        <dbReference type="EC" id="3.1.3.16"/>
    </reaction>
</comment>
<dbReference type="GO" id="GO:0000922">
    <property type="term" value="C:spindle pole"/>
    <property type="evidence" value="ECO:0007669"/>
    <property type="project" value="UniProtKB-SubCell"/>
</dbReference>
<dbReference type="FunFam" id="3.90.190.10:FF:000032">
    <property type="entry name" value="dual specificity protein phosphatase CDC14A isoform X1"/>
    <property type="match status" value="1"/>
</dbReference>
<evidence type="ECO:0000256" key="14">
    <source>
        <dbReference type="ARBA" id="ARBA00037822"/>
    </source>
</evidence>
<dbReference type="Pfam" id="PF22785">
    <property type="entry name" value="Tc-R-P"/>
    <property type="match status" value="1"/>
</dbReference>
<feature type="region of interest" description="Disordered" evidence="17">
    <location>
        <begin position="432"/>
        <end position="478"/>
    </location>
</feature>
<evidence type="ECO:0000313" key="20">
    <source>
        <dbReference type="EMBL" id="KPU74292.1"/>
    </source>
</evidence>
<dbReference type="SMR" id="A0A0N8NZG9"/>
<dbReference type="InterPro" id="IPR020422">
    <property type="entry name" value="TYR_PHOSPHATASE_DUAL_dom"/>
</dbReference>
<comment type="subcellular location">
    <subcellularLocation>
        <location evidence="14">Cell projection</location>
        <location evidence="14">Kinocilium</location>
    </subcellularLocation>
    <subcellularLocation>
        <location evidence="2">Cytoplasm</location>
        <location evidence="2">Cytoskeleton</location>
        <location evidence="2">Microtubule organizing center</location>
        <location evidence="2">Centrosome</location>
    </subcellularLocation>
    <subcellularLocation>
        <location evidence="3">Cytoplasm</location>
        <location evidence="3">Cytoskeleton</location>
        <location evidence="3">Spindle pole</location>
    </subcellularLocation>
    <subcellularLocation>
        <location evidence="1">Nucleus</location>
    </subcellularLocation>
</comment>
<gene>
    <name evidence="20" type="primary">Dana\GF22838</name>
    <name evidence="20" type="synonym">dana_GLEANR_735</name>
    <name evidence="20" type="ORF">GF22838</name>
</gene>
<dbReference type="PROSITE" id="PS50056">
    <property type="entry name" value="TYR_PHOSPHATASE_2"/>
    <property type="match status" value="1"/>
</dbReference>
<evidence type="ECO:0000256" key="13">
    <source>
        <dbReference type="ARBA" id="ARBA00023306"/>
    </source>
</evidence>
<keyword evidence="6" id="KW-0597">Phosphoprotein</keyword>
<comment type="similarity">
    <text evidence="4">Belongs to the protein-tyrosine phosphatase family. Non-receptor class CDC14 subfamily.</text>
</comment>
<dbReference type="PROSITE" id="PS50054">
    <property type="entry name" value="TYR_PHOSPHATASE_DUAL"/>
    <property type="match status" value="1"/>
</dbReference>
<reference evidence="20 21" key="1">
    <citation type="journal article" date="2007" name="Nature">
        <title>Evolution of genes and genomes on the Drosophila phylogeny.</title>
        <authorList>
            <consortium name="Drosophila 12 Genomes Consortium"/>
            <person name="Clark A.G."/>
            <person name="Eisen M.B."/>
            <person name="Smith D.R."/>
            <person name="Bergman C.M."/>
            <person name="Oliver B."/>
            <person name="Markow T.A."/>
            <person name="Kaufman T.C."/>
            <person name="Kellis M."/>
            <person name="Gelbart W."/>
            <person name="Iyer V.N."/>
            <person name="Pollard D.A."/>
            <person name="Sackton T.B."/>
            <person name="Larracuente A.M."/>
            <person name="Singh N.D."/>
            <person name="Abad J.P."/>
            <person name="Abt D.N."/>
            <person name="Adryan B."/>
            <person name="Aguade M."/>
            <person name="Akashi H."/>
            <person name="Anderson W.W."/>
            <person name="Aquadro C.F."/>
            <person name="Ardell D.H."/>
            <person name="Arguello R."/>
            <person name="Artieri C.G."/>
            <person name="Barbash D.A."/>
            <person name="Barker D."/>
            <person name="Barsanti P."/>
            <person name="Batterham P."/>
            <person name="Batzoglou S."/>
            <person name="Begun D."/>
            <person name="Bhutkar A."/>
            <person name="Blanco E."/>
            <person name="Bosak S.A."/>
            <person name="Bradley R.K."/>
            <person name="Brand A.D."/>
            <person name="Brent M.R."/>
            <person name="Brooks A.N."/>
            <person name="Brown R.H."/>
            <person name="Butlin R.K."/>
            <person name="Caggese C."/>
            <person name="Calvi B.R."/>
            <person name="Bernardo de Carvalho A."/>
            <person name="Caspi A."/>
            <person name="Castrezana S."/>
            <person name="Celniker S.E."/>
            <person name="Chang J.L."/>
            <person name="Chapple C."/>
            <person name="Chatterji S."/>
            <person name="Chinwalla A."/>
            <person name="Civetta A."/>
            <person name="Clifton S.W."/>
            <person name="Comeron J.M."/>
            <person name="Costello J.C."/>
            <person name="Coyne J.A."/>
            <person name="Daub J."/>
            <person name="David R.G."/>
            <person name="Delcher A.L."/>
            <person name="Delehaunty K."/>
            <person name="Do C.B."/>
            <person name="Ebling H."/>
            <person name="Edwards K."/>
            <person name="Eickbush T."/>
            <person name="Evans J.D."/>
            <person name="Filipski A."/>
            <person name="Findeiss S."/>
            <person name="Freyhult E."/>
            <person name="Fulton L."/>
            <person name="Fulton R."/>
            <person name="Garcia A.C."/>
            <person name="Gardiner A."/>
            <person name="Garfield D.A."/>
            <person name="Garvin B.E."/>
            <person name="Gibson G."/>
            <person name="Gilbert D."/>
            <person name="Gnerre S."/>
            <person name="Godfrey J."/>
            <person name="Good R."/>
            <person name="Gotea V."/>
            <person name="Gravely B."/>
            <person name="Greenberg A.J."/>
            <person name="Griffiths-Jones S."/>
            <person name="Gross S."/>
            <person name="Guigo R."/>
            <person name="Gustafson E.A."/>
            <person name="Haerty W."/>
            <person name="Hahn M.W."/>
            <person name="Halligan D.L."/>
            <person name="Halpern A.L."/>
            <person name="Halter G.M."/>
            <person name="Han M.V."/>
            <person name="Heger A."/>
            <person name="Hillier L."/>
            <person name="Hinrichs A.S."/>
            <person name="Holmes I."/>
            <person name="Hoskins R.A."/>
            <person name="Hubisz M.J."/>
            <person name="Hultmark D."/>
            <person name="Huntley M.A."/>
            <person name="Jaffe D.B."/>
            <person name="Jagadeeshan S."/>
            <person name="Jeck W.R."/>
            <person name="Johnson J."/>
            <person name="Jones C.D."/>
            <person name="Jordan W.C."/>
            <person name="Karpen G.H."/>
            <person name="Kataoka E."/>
            <person name="Keightley P.D."/>
            <person name="Kheradpour P."/>
            <person name="Kirkness E.F."/>
            <person name="Koerich L.B."/>
            <person name="Kristiansen K."/>
            <person name="Kudrna D."/>
            <person name="Kulathinal R.J."/>
            <person name="Kumar S."/>
            <person name="Kwok R."/>
            <person name="Lander E."/>
            <person name="Langley C.H."/>
            <person name="Lapoint R."/>
            <person name="Lazzaro B.P."/>
            <person name="Lee S.J."/>
            <person name="Levesque L."/>
            <person name="Li R."/>
            <person name="Lin C.F."/>
            <person name="Lin M.F."/>
            <person name="Lindblad-Toh K."/>
            <person name="Llopart A."/>
            <person name="Long M."/>
            <person name="Low L."/>
            <person name="Lozovsky E."/>
            <person name="Lu J."/>
            <person name="Luo M."/>
            <person name="Machado C.A."/>
            <person name="Makalowski W."/>
            <person name="Marzo M."/>
            <person name="Matsuda M."/>
            <person name="Matzkin L."/>
            <person name="McAllister B."/>
            <person name="McBride C.S."/>
            <person name="McKernan B."/>
            <person name="McKernan K."/>
            <person name="Mendez-Lago M."/>
            <person name="Minx P."/>
            <person name="Mollenhauer M.U."/>
            <person name="Montooth K."/>
            <person name="Mount S.M."/>
            <person name="Mu X."/>
            <person name="Myers E."/>
            <person name="Negre B."/>
            <person name="Newfeld S."/>
            <person name="Nielsen R."/>
            <person name="Noor M.A."/>
            <person name="O'Grady P."/>
            <person name="Pachter L."/>
            <person name="Papaceit M."/>
            <person name="Parisi M.J."/>
            <person name="Parisi M."/>
            <person name="Parts L."/>
            <person name="Pedersen J.S."/>
            <person name="Pesole G."/>
            <person name="Phillippy A.M."/>
            <person name="Ponting C.P."/>
            <person name="Pop M."/>
            <person name="Porcelli D."/>
            <person name="Powell J.R."/>
            <person name="Prohaska S."/>
            <person name="Pruitt K."/>
            <person name="Puig M."/>
            <person name="Quesneville H."/>
            <person name="Ram K.R."/>
            <person name="Rand D."/>
            <person name="Rasmussen M.D."/>
            <person name="Reed L.K."/>
            <person name="Reenan R."/>
            <person name="Reily A."/>
            <person name="Remington K.A."/>
            <person name="Rieger T.T."/>
            <person name="Ritchie M.G."/>
            <person name="Robin C."/>
            <person name="Rogers Y.H."/>
            <person name="Rohde C."/>
            <person name="Rozas J."/>
            <person name="Rubenfield M.J."/>
            <person name="Ruiz A."/>
            <person name="Russo S."/>
            <person name="Salzberg S.L."/>
            <person name="Sanchez-Gracia A."/>
            <person name="Saranga D.J."/>
            <person name="Sato H."/>
            <person name="Schaeffer S.W."/>
            <person name="Schatz M.C."/>
            <person name="Schlenke T."/>
            <person name="Schwartz R."/>
            <person name="Segarra C."/>
            <person name="Singh R.S."/>
            <person name="Sirot L."/>
            <person name="Sirota M."/>
            <person name="Sisneros N.B."/>
            <person name="Smith C.D."/>
            <person name="Smith T.F."/>
            <person name="Spieth J."/>
            <person name="Stage D.E."/>
            <person name="Stark A."/>
            <person name="Stephan W."/>
            <person name="Strausberg R.L."/>
            <person name="Strempel S."/>
            <person name="Sturgill D."/>
            <person name="Sutton G."/>
            <person name="Sutton G.G."/>
            <person name="Tao W."/>
            <person name="Teichmann S."/>
            <person name="Tobari Y.N."/>
            <person name="Tomimura Y."/>
            <person name="Tsolas J.M."/>
            <person name="Valente V.L."/>
            <person name="Venter E."/>
            <person name="Venter J.C."/>
            <person name="Vicario S."/>
            <person name="Vieira F.G."/>
            <person name="Vilella A.J."/>
            <person name="Villasante A."/>
            <person name="Walenz B."/>
            <person name="Wang J."/>
            <person name="Wasserman M."/>
            <person name="Watts T."/>
            <person name="Wilson D."/>
            <person name="Wilson R.K."/>
            <person name="Wing R.A."/>
            <person name="Wolfner M.F."/>
            <person name="Wong A."/>
            <person name="Wong G.K."/>
            <person name="Wu C.I."/>
            <person name="Wu G."/>
            <person name="Yamamoto D."/>
            <person name="Yang H.P."/>
            <person name="Yang S.P."/>
            <person name="Yorke J.A."/>
            <person name="Yoshida K."/>
            <person name="Zdobnov E."/>
            <person name="Zhang P."/>
            <person name="Zhang Y."/>
            <person name="Zimin A.V."/>
            <person name="Baldwin J."/>
            <person name="Abdouelleil A."/>
            <person name="Abdulkadir J."/>
            <person name="Abebe A."/>
            <person name="Abera B."/>
            <person name="Abreu J."/>
            <person name="Acer S.C."/>
            <person name="Aftuck L."/>
            <person name="Alexander A."/>
            <person name="An P."/>
            <person name="Anderson E."/>
            <person name="Anderson S."/>
            <person name="Arachi H."/>
            <person name="Azer M."/>
            <person name="Bachantsang P."/>
            <person name="Barry A."/>
            <person name="Bayul T."/>
            <person name="Berlin A."/>
            <person name="Bessette D."/>
            <person name="Bloom T."/>
            <person name="Blye J."/>
            <person name="Boguslavskiy L."/>
            <person name="Bonnet C."/>
            <person name="Boukhgalter B."/>
            <person name="Bourzgui I."/>
            <person name="Brown A."/>
            <person name="Cahill P."/>
            <person name="Channer S."/>
            <person name="Cheshatsang Y."/>
            <person name="Chuda L."/>
            <person name="Citroen M."/>
            <person name="Collymore A."/>
            <person name="Cooke P."/>
            <person name="Costello M."/>
            <person name="D'Aco K."/>
            <person name="Daza R."/>
            <person name="De Haan G."/>
            <person name="DeGray S."/>
            <person name="DeMaso C."/>
            <person name="Dhargay N."/>
            <person name="Dooley K."/>
            <person name="Dooley E."/>
            <person name="Doricent M."/>
            <person name="Dorje P."/>
            <person name="Dorjee K."/>
            <person name="Dupes A."/>
            <person name="Elong R."/>
            <person name="Falk J."/>
            <person name="Farina A."/>
            <person name="Faro S."/>
            <person name="Ferguson D."/>
            <person name="Fisher S."/>
            <person name="Foley C.D."/>
            <person name="Franke A."/>
            <person name="Friedrich D."/>
            <person name="Gadbois L."/>
            <person name="Gearin G."/>
            <person name="Gearin C.R."/>
            <person name="Giannoukos G."/>
            <person name="Goode T."/>
            <person name="Graham J."/>
            <person name="Grandbois E."/>
            <person name="Grewal S."/>
            <person name="Gyaltsen K."/>
            <person name="Hafez N."/>
            <person name="Hagos B."/>
            <person name="Hall J."/>
            <person name="Henson C."/>
            <person name="Hollinger A."/>
            <person name="Honan T."/>
            <person name="Huard M.D."/>
            <person name="Hughes L."/>
            <person name="Hurhula B."/>
            <person name="Husby M.E."/>
            <person name="Kamat A."/>
            <person name="Kanga B."/>
            <person name="Kashin S."/>
            <person name="Khazanovich D."/>
            <person name="Kisner P."/>
            <person name="Lance K."/>
            <person name="Lara M."/>
            <person name="Lee W."/>
            <person name="Lennon N."/>
            <person name="Letendre F."/>
            <person name="LeVine R."/>
            <person name="Lipovsky A."/>
            <person name="Liu X."/>
            <person name="Liu J."/>
            <person name="Liu S."/>
            <person name="Lokyitsang T."/>
            <person name="Lokyitsang Y."/>
            <person name="Lubonja R."/>
            <person name="Lui A."/>
            <person name="MacDonald P."/>
            <person name="Magnisalis V."/>
            <person name="Maru K."/>
            <person name="Matthews C."/>
            <person name="McCusker W."/>
            <person name="McDonough S."/>
            <person name="Mehta T."/>
            <person name="Meldrim J."/>
            <person name="Meneus L."/>
            <person name="Mihai O."/>
            <person name="Mihalev A."/>
            <person name="Mihova T."/>
            <person name="Mittelman R."/>
            <person name="Mlenga V."/>
            <person name="Montmayeur A."/>
            <person name="Mulrain L."/>
            <person name="Navidi A."/>
            <person name="Naylor J."/>
            <person name="Negash T."/>
            <person name="Nguyen T."/>
            <person name="Nguyen N."/>
            <person name="Nicol R."/>
            <person name="Norbu C."/>
            <person name="Norbu N."/>
            <person name="Novod N."/>
            <person name="O'Neill B."/>
            <person name="Osman S."/>
            <person name="Markiewicz E."/>
            <person name="Oyono O.L."/>
            <person name="Patti C."/>
            <person name="Phunkhang P."/>
            <person name="Pierre F."/>
            <person name="Priest M."/>
            <person name="Raghuraman S."/>
            <person name="Rege F."/>
            <person name="Reyes R."/>
            <person name="Rise C."/>
            <person name="Rogov P."/>
            <person name="Ross K."/>
            <person name="Ryan E."/>
            <person name="Settipalli S."/>
            <person name="Shea T."/>
            <person name="Sherpa N."/>
            <person name="Shi L."/>
            <person name="Shih D."/>
            <person name="Sparrow T."/>
            <person name="Spaulding J."/>
            <person name="Stalker J."/>
            <person name="Stange-Thomann N."/>
            <person name="Stavropoulos S."/>
            <person name="Stone C."/>
            <person name="Strader C."/>
            <person name="Tesfaye S."/>
            <person name="Thomson T."/>
            <person name="Thoulutsang Y."/>
            <person name="Thoulutsang D."/>
            <person name="Topham K."/>
            <person name="Topping I."/>
            <person name="Tsamla T."/>
            <person name="Vassiliev H."/>
            <person name="Vo A."/>
            <person name="Wangchuk T."/>
            <person name="Wangdi T."/>
            <person name="Weiand M."/>
            <person name="Wilkinson J."/>
            <person name="Wilson A."/>
            <person name="Yadav S."/>
            <person name="Young G."/>
            <person name="Yu Q."/>
            <person name="Zembek L."/>
            <person name="Zhong D."/>
            <person name="Zimmer A."/>
            <person name="Zwirko Z."/>
            <person name="Jaffe D.B."/>
            <person name="Alvarez P."/>
            <person name="Brockman W."/>
            <person name="Butler J."/>
            <person name="Chin C."/>
            <person name="Gnerre S."/>
            <person name="Grabherr M."/>
            <person name="Kleber M."/>
            <person name="Mauceli E."/>
            <person name="MacCallum I."/>
        </authorList>
    </citation>
    <scope>NUCLEOTIDE SEQUENCE [LARGE SCALE GENOMIC DNA]</scope>
    <source>
        <strain evidence="21">Tucson 14024-0371.13</strain>
    </source>
</reference>
<dbReference type="InterPro" id="IPR029021">
    <property type="entry name" value="Prot-tyrosine_phosphatase-like"/>
</dbReference>
<dbReference type="CTD" id="34067"/>
<evidence type="ECO:0000256" key="5">
    <source>
        <dbReference type="ARBA" id="ARBA00022490"/>
    </source>
</evidence>
<dbReference type="PROSITE" id="PS00383">
    <property type="entry name" value="TYR_PHOSPHATASE_1"/>
    <property type="match status" value="1"/>
</dbReference>
<evidence type="ECO:0000259" key="18">
    <source>
        <dbReference type="PROSITE" id="PS50054"/>
    </source>
</evidence>
<keyword evidence="11" id="KW-0539">Nucleus</keyword>
<dbReference type="GO" id="GO:0004725">
    <property type="term" value="F:protein tyrosine phosphatase activity"/>
    <property type="evidence" value="ECO:0007669"/>
    <property type="project" value="UniProtKB-EC"/>
</dbReference>
<feature type="region of interest" description="Disordered" evidence="17">
    <location>
        <begin position="565"/>
        <end position="597"/>
    </location>
</feature>
<keyword evidence="13" id="KW-0131">Cell cycle</keyword>
<dbReference type="Gene3D" id="3.90.190.10">
    <property type="entry name" value="Protein tyrosine phosphatase superfamily"/>
    <property type="match status" value="2"/>
</dbReference>
<organism evidence="20 21">
    <name type="scientific">Drosophila ananassae</name>
    <name type="common">Fruit fly</name>
    <dbReference type="NCBI Taxonomy" id="7217"/>
    <lineage>
        <taxon>Eukaryota</taxon>
        <taxon>Metazoa</taxon>
        <taxon>Ecdysozoa</taxon>
        <taxon>Arthropoda</taxon>
        <taxon>Hexapoda</taxon>
        <taxon>Insecta</taxon>
        <taxon>Pterygota</taxon>
        <taxon>Neoptera</taxon>
        <taxon>Endopterygota</taxon>
        <taxon>Diptera</taxon>
        <taxon>Brachycera</taxon>
        <taxon>Muscomorpha</taxon>
        <taxon>Ephydroidea</taxon>
        <taxon>Drosophilidae</taxon>
        <taxon>Drosophila</taxon>
        <taxon>Sophophora</taxon>
    </lineage>
</organism>
<evidence type="ECO:0000259" key="19">
    <source>
        <dbReference type="PROSITE" id="PS50056"/>
    </source>
</evidence>
<dbReference type="EC" id="3.1.3.48" evidence="20"/>
<dbReference type="AlphaFoldDB" id="A0A0N8NZG9"/>
<evidence type="ECO:0000256" key="8">
    <source>
        <dbReference type="ARBA" id="ARBA00022801"/>
    </source>
</evidence>
<dbReference type="Pfam" id="PF14671">
    <property type="entry name" value="DSPn"/>
    <property type="match status" value="1"/>
</dbReference>
<evidence type="ECO:0000256" key="3">
    <source>
        <dbReference type="ARBA" id="ARBA00004647"/>
    </source>
</evidence>
<evidence type="ECO:0000256" key="2">
    <source>
        <dbReference type="ARBA" id="ARBA00004300"/>
    </source>
</evidence>
<evidence type="ECO:0000256" key="16">
    <source>
        <dbReference type="ARBA" id="ARBA00048336"/>
    </source>
</evidence>
<dbReference type="GO" id="GO:0004722">
    <property type="term" value="F:protein serine/threonine phosphatase activity"/>
    <property type="evidence" value="ECO:0007669"/>
    <property type="project" value="UniProtKB-EC"/>
</dbReference>
<comment type="catalytic activity">
    <reaction evidence="16">
        <text>O-phospho-L-threonyl-[protein] + H2O = L-threonyl-[protein] + phosphate</text>
        <dbReference type="Rhea" id="RHEA:47004"/>
        <dbReference type="Rhea" id="RHEA-COMP:11060"/>
        <dbReference type="Rhea" id="RHEA-COMP:11605"/>
        <dbReference type="ChEBI" id="CHEBI:15377"/>
        <dbReference type="ChEBI" id="CHEBI:30013"/>
        <dbReference type="ChEBI" id="CHEBI:43474"/>
        <dbReference type="ChEBI" id="CHEBI:61977"/>
        <dbReference type="EC" id="3.1.3.16"/>
    </reaction>
</comment>
<dbReference type="InterPro" id="IPR044506">
    <property type="entry name" value="CDC14_C"/>
</dbReference>
<feature type="region of interest" description="Disordered" evidence="17">
    <location>
        <begin position="624"/>
        <end position="679"/>
    </location>
</feature>
<feature type="region of interest" description="Disordered" evidence="17">
    <location>
        <begin position="492"/>
        <end position="516"/>
    </location>
</feature>
<keyword evidence="7" id="KW-0132">Cell division</keyword>
<dbReference type="Proteomes" id="UP000007801">
    <property type="component" value="Unassembled WGS sequence"/>
</dbReference>
<dbReference type="GO" id="GO:0005634">
    <property type="term" value="C:nucleus"/>
    <property type="evidence" value="ECO:0007669"/>
    <property type="project" value="UniProtKB-SubCell"/>
</dbReference>
<dbReference type="EC" id="3.1.3.-" evidence="20"/>
<dbReference type="GO" id="GO:0050877">
    <property type="term" value="P:nervous system process"/>
    <property type="evidence" value="ECO:0007669"/>
    <property type="project" value="UniProtKB-ARBA"/>
</dbReference>
<accession>A0A0N8NZG9</accession>
<evidence type="ECO:0000256" key="1">
    <source>
        <dbReference type="ARBA" id="ARBA00004123"/>
    </source>
</evidence>
<evidence type="ECO:0000313" key="21">
    <source>
        <dbReference type="Proteomes" id="UP000007801"/>
    </source>
</evidence>
<evidence type="ECO:0000256" key="9">
    <source>
        <dbReference type="ARBA" id="ARBA00022912"/>
    </source>
</evidence>
<feature type="domain" description="Tyrosine specific protein phosphatases" evidence="19">
    <location>
        <begin position="266"/>
        <end position="328"/>
    </location>
</feature>